<organism evidence="1">
    <name type="scientific">Collimonas fungivorans</name>
    <dbReference type="NCBI Taxonomy" id="158899"/>
    <lineage>
        <taxon>Bacteria</taxon>
        <taxon>Pseudomonadati</taxon>
        <taxon>Pseudomonadota</taxon>
        <taxon>Betaproteobacteria</taxon>
        <taxon>Burkholderiales</taxon>
        <taxon>Oxalobacteraceae</taxon>
        <taxon>Collimonas</taxon>
    </lineage>
</organism>
<evidence type="ECO:0000313" key="2">
    <source>
        <dbReference type="Proteomes" id="UP000072421"/>
    </source>
</evidence>
<dbReference type="Proteomes" id="UP000072421">
    <property type="component" value="Chromosome"/>
</dbReference>
<name>A0A127PA77_9BURK</name>
<dbReference type="PATRIC" id="fig|158899.10.peg.2028"/>
<dbReference type="AlphaFoldDB" id="A0A127PA77"/>
<protein>
    <submittedName>
        <fullName evidence="1">Uncharacterized protein</fullName>
    </submittedName>
</protein>
<reference evidence="1 2" key="1">
    <citation type="submission" date="2015-11" db="EMBL/GenBank/DDBJ databases">
        <title>Exploring the genomic traits of fungus-feeding bacterial genus Collimonas.</title>
        <authorList>
            <person name="Song C."/>
            <person name="Schmidt R."/>
            <person name="de Jager V."/>
            <person name="Krzyzanowska D."/>
            <person name="Jongedijk E."/>
            <person name="Cankar K."/>
            <person name="Beekwilder J."/>
            <person name="van Veen A."/>
            <person name="de Boer W."/>
            <person name="van Veen J.A."/>
            <person name="Garbeva P."/>
        </authorList>
    </citation>
    <scope>NUCLEOTIDE SEQUENCE [LARGE SCALE GENOMIC DNA]</scope>
    <source>
        <strain evidence="1 2">Ter6</strain>
    </source>
</reference>
<gene>
    <name evidence="1" type="ORF">CFter6_2028</name>
</gene>
<evidence type="ECO:0000313" key="1">
    <source>
        <dbReference type="EMBL" id="AMO94720.1"/>
    </source>
</evidence>
<dbReference type="EMBL" id="CP013232">
    <property type="protein sequence ID" value="AMO94720.1"/>
    <property type="molecule type" value="Genomic_DNA"/>
</dbReference>
<proteinExistence type="predicted"/>
<sequence length="78" mass="8660">MQTGGRNTLDGLVGWYGHCGPVSVKLDGSKQRSDNMFCFAYMQHLIAYDATLARQLAQTASKIRIFSPQTLAMRPPQL</sequence>
<accession>A0A127PA77</accession>